<dbReference type="Proteomes" id="UP000327493">
    <property type="component" value="Chromosome 3"/>
</dbReference>
<proteinExistence type="predicted"/>
<organism evidence="1 2">
    <name type="scientific">Etheostoma spectabile</name>
    <name type="common">orangethroat darter</name>
    <dbReference type="NCBI Taxonomy" id="54343"/>
    <lineage>
        <taxon>Eukaryota</taxon>
        <taxon>Metazoa</taxon>
        <taxon>Chordata</taxon>
        <taxon>Craniata</taxon>
        <taxon>Vertebrata</taxon>
        <taxon>Euteleostomi</taxon>
        <taxon>Actinopterygii</taxon>
        <taxon>Neopterygii</taxon>
        <taxon>Teleostei</taxon>
        <taxon>Neoteleostei</taxon>
        <taxon>Acanthomorphata</taxon>
        <taxon>Eupercaria</taxon>
        <taxon>Perciformes</taxon>
        <taxon>Percoidei</taxon>
        <taxon>Percidae</taxon>
        <taxon>Etheostomatinae</taxon>
        <taxon>Etheostoma</taxon>
    </lineage>
</organism>
<keyword evidence="2" id="KW-1185">Reference proteome</keyword>
<accession>A0A5J5DKN1</accession>
<feature type="non-terminal residue" evidence="1">
    <location>
        <position position="1"/>
    </location>
</feature>
<dbReference type="EMBL" id="VOFY01000003">
    <property type="protein sequence ID" value="KAA8593729.1"/>
    <property type="molecule type" value="Genomic_DNA"/>
</dbReference>
<evidence type="ECO:0000313" key="1">
    <source>
        <dbReference type="EMBL" id="KAA8593729.1"/>
    </source>
</evidence>
<evidence type="ECO:0000313" key="2">
    <source>
        <dbReference type="Proteomes" id="UP000327493"/>
    </source>
</evidence>
<protein>
    <submittedName>
        <fullName evidence="1">Uncharacterized protein</fullName>
    </submittedName>
</protein>
<comment type="caution">
    <text evidence="1">The sequence shown here is derived from an EMBL/GenBank/DDBJ whole genome shotgun (WGS) entry which is preliminary data.</text>
</comment>
<gene>
    <name evidence="1" type="ORF">FQN60_004563</name>
</gene>
<sequence>ASGHLLASCRCAPGLLESSPPLDTPYSSRRGYVLLDDCRSTPDKSPSHSAPLLKTPMDIIQSVEMGVHSEVVGLAEACDNDFIMQVTLFVHGHPGMARGTSFYWWRHKVASQRSGQL</sequence>
<reference evidence="1 2" key="1">
    <citation type="submission" date="2019-08" db="EMBL/GenBank/DDBJ databases">
        <title>A chromosome-level genome assembly, high-density linkage maps, and genome scans reveal the genomic architecture of hybrid incompatibilities underlying speciation via character displacement in darters (Percidae: Etheostominae).</title>
        <authorList>
            <person name="Moran R.L."/>
            <person name="Catchen J.M."/>
            <person name="Fuller R.C."/>
        </authorList>
    </citation>
    <scope>NUCLEOTIDE SEQUENCE [LARGE SCALE GENOMIC DNA]</scope>
    <source>
        <strain evidence="1">EspeVRDwgs_2016</strain>
        <tissue evidence="1">Muscle</tissue>
    </source>
</reference>
<dbReference type="AlphaFoldDB" id="A0A5J5DKN1"/>
<name>A0A5J5DKN1_9PERO</name>